<gene>
    <name evidence="2" type="ORF">H9735_11430</name>
</gene>
<evidence type="ECO:0000313" key="2">
    <source>
        <dbReference type="EMBL" id="HIX68716.1"/>
    </source>
</evidence>
<dbReference type="AlphaFoldDB" id="A0A9D1WXN8"/>
<evidence type="ECO:0000259" key="1">
    <source>
        <dbReference type="Pfam" id="PF13472"/>
    </source>
</evidence>
<reference evidence="2" key="2">
    <citation type="submission" date="2021-04" db="EMBL/GenBank/DDBJ databases">
        <authorList>
            <person name="Gilroy R."/>
        </authorList>
    </citation>
    <scope>NUCLEOTIDE SEQUENCE</scope>
    <source>
        <strain evidence="2">CHK191-13928</strain>
    </source>
</reference>
<accession>A0A9D1WXN8</accession>
<dbReference type="Gene3D" id="3.40.50.1110">
    <property type="entry name" value="SGNH hydrolase"/>
    <property type="match status" value="1"/>
</dbReference>
<proteinExistence type="predicted"/>
<sequence>MQDHKDGAVYEQNGWHPSWRCHVQNYAPIAAAATDLTQQLMFRNNLNGTKLRIRLSNQYGQEPLPIKQIQVRVFHKCSKSSSKESTEKYCALLMDGKEKKILLPGEECMTDPLSISLKPGDFIIVRITFPGKCHISGCCGFHSSDIGKVDFESNGKRIDADKISLAVAKNFSTHVVFGIRSIEVYSTGTPVVLAAFGDSIVQQGYWMGSIQRKFADSMPDWIVYNEGIPGNRVLYDNHSTSDLNPIFGKAGIHRFEKDVFSHSNPDIVMIAEGINELVHPGNGCPISEVVTAKELIEGFKTLCTLTEQRGSIPLLATLSPFLGYDGIWDRKREDVRQEVNEWIRNRPYILDVDACVRSTCDASYLDRQFDSGDHLHLNACAGEVISDEALPILKAIMKKETAA</sequence>
<dbReference type="InterPro" id="IPR036514">
    <property type="entry name" value="SGNH_hydro_sf"/>
</dbReference>
<dbReference type="PANTHER" id="PTHR43784">
    <property type="entry name" value="GDSL-LIKE LIPASE/ACYLHYDROLASE, PUTATIVE (AFU_ORTHOLOGUE AFUA_2G00820)-RELATED"/>
    <property type="match status" value="1"/>
</dbReference>
<dbReference type="InterPro" id="IPR013830">
    <property type="entry name" value="SGNH_hydro"/>
</dbReference>
<name>A0A9D1WXN8_9FIRM</name>
<dbReference type="Proteomes" id="UP000886721">
    <property type="component" value="Unassembled WGS sequence"/>
</dbReference>
<dbReference type="Pfam" id="PF13472">
    <property type="entry name" value="Lipase_GDSL_2"/>
    <property type="match status" value="1"/>
</dbReference>
<organism evidence="2 3">
    <name type="scientific">Candidatus Anaerostipes excrementavium</name>
    <dbReference type="NCBI Taxonomy" id="2838463"/>
    <lineage>
        <taxon>Bacteria</taxon>
        <taxon>Bacillati</taxon>
        <taxon>Bacillota</taxon>
        <taxon>Clostridia</taxon>
        <taxon>Lachnospirales</taxon>
        <taxon>Lachnospiraceae</taxon>
        <taxon>Anaerostipes</taxon>
    </lineage>
</organism>
<comment type="caution">
    <text evidence="2">The sequence shown here is derived from an EMBL/GenBank/DDBJ whole genome shotgun (WGS) entry which is preliminary data.</text>
</comment>
<dbReference type="InterPro" id="IPR053140">
    <property type="entry name" value="GDSL_Rv0518-like"/>
</dbReference>
<protein>
    <recommendedName>
        <fullName evidence="1">SGNH hydrolase-type esterase domain-containing protein</fullName>
    </recommendedName>
</protein>
<reference evidence="2" key="1">
    <citation type="journal article" date="2021" name="PeerJ">
        <title>Extensive microbial diversity within the chicken gut microbiome revealed by metagenomics and culture.</title>
        <authorList>
            <person name="Gilroy R."/>
            <person name="Ravi A."/>
            <person name="Getino M."/>
            <person name="Pursley I."/>
            <person name="Horton D.L."/>
            <person name="Alikhan N.F."/>
            <person name="Baker D."/>
            <person name="Gharbi K."/>
            <person name="Hall N."/>
            <person name="Watson M."/>
            <person name="Adriaenssens E.M."/>
            <person name="Foster-Nyarko E."/>
            <person name="Jarju S."/>
            <person name="Secka A."/>
            <person name="Antonio M."/>
            <person name="Oren A."/>
            <person name="Chaudhuri R.R."/>
            <person name="La Ragione R."/>
            <person name="Hildebrand F."/>
            <person name="Pallen M.J."/>
        </authorList>
    </citation>
    <scope>NUCLEOTIDE SEQUENCE</scope>
    <source>
        <strain evidence="2">CHK191-13928</strain>
    </source>
</reference>
<dbReference type="SUPFAM" id="SSF52266">
    <property type="entry name" value="SGNH hydrolase"/>
    <property type="match status" value="1"/>
</dbReference>
<dbReference type="PANTHER" id="PTHR43784:SF2">
    <property type="entry name" value="GDSL-LIKE LIPASE_ACYLHYDROLASE, PUTATIVE (AFU_ORTHOLOGUE AFUA_2G00820)-RELATED"/>
    <property type="match status" value="1"/>
</dbReference>
<evidence type="ECO:0000313" key="3">
    <source>
        <dbReference type="Proteomes" id="UP000886721"/>
    </source>
</evidence>
<feature type="domain" description="SGNH hydrolase-type esterase" evidence="1">
    <location>
        <begin position="195"/>
        <end position="379"/>
    </location>
</feature>
<dbReference type="EMBL" id="DXEM01000034">
    <property type="protein sequence ID" value="HIX68716.1"/>
    <property type="molecule type" value="Genomic_DNA"/>
</dbReference>